<dbReference type="EMBL" id="BFCH01000028">
    <property type="protein sequence ID" value="GBG40156.1"/>
    <property type="molecule type" value="Genomic_DNA"/>
</dbReference>
<evidence type="ECO:0000256" key="4">
    <source>
        <dbReference type="ARBA" id="ARBA00022827"/>
    </source>
</evidence>
<dbReference type="GO" id="GO:0016491">
    <property type="term" value="F:oxidoreductase activity"/>
    <property type="evidence" value="ECO:0007669"/>
    <property type="project" value="UniProtKB-KW"/>
</dbReference>
<evidence type="ECO:0000256" key="5">
    <source>
        <dbReference type="ARBA" id="ARBA00023002"/>
    </source>
</evidence>
<protein>
    <submittedName>
        <fullName evidence="8">6-hydroxy-D-nicotine oxidase</fullName>
    </submittedName>
</protein>
<dbReference type="Gene3D" id="3.30.465.10">
    <property type="match status" value="1"/>
</dbReference>
<dbReference type="InterPro" id="IPR016169">
    <property type="entry name" value="FAD-bd_PCMH_sub2"/>
</dbReference>
<evidence type="ECO:0000313" key="8">
    <source>
        <dbReference type="EMBL" id="GKU71738.1"/>
    </source>
</evidence>
<keyword evidence="3" id="KW-0285">Flavoprotein</keyword>
<feature type="domain" description="FAD-binding PCMH-type" evidence="6">
    <location>
        <begin position="1"/>
        <end position="126"/>
    </location>
</feature>
<keyword evidence="4" id="KW-0274">FAD</keyword>
<dbReference type="InterPro" id="IPR036318">
    <property type="entry name" value="FAD-bd_PCMH-like_sf"/>
</dbReference>
<dbReference type="InterPro" id="IPR016166">
    <property type="entry name" value="FAD-bd_PCMH"/>
</dbReference>
<evidence type="ECO:0000313" key="10">
    <source>
        <dbReference type="Proteomes" id="UP001139505"/>
    </source>
</evidence>
<reference evidence="7" key="1">
    <citation type="journal article" date="2018" name="Genome Announc.">
        <title>Draft Genome Sequence of Mycobacterium montefiorense Isolated from Japanese Black Salamander (Hynobius nigrescens).</title>
        <authorList>
            <person name="Fukano H."/>
            <person name="Yoshida M."/>
            <person name="Shimizu A."/>
            <person name="Iwao H."/>
            <person name="Katayama Y."/>
            <person name="Omatsu T."/>
            <person name="Mizutani T."/>
            <person name="Kurata O."/>
            <person name="Wada S."/>
            <person name="Hoshino Y."/>
        </authorList>
    </citation>
    <scope>NUCLEOTIDE SEQUENCE</scope>
    <source>
        <strain evidence="7">BS</strain>
    </source>
</reference>
<comment type="similarity">
    <text evidence="2">Belongs to the oxygen-dependent FAD-linked oxidoreductase family.</text>
</comment>
<dbReference type="SUPFAM" id="SSF56176">
    <property type="entry name" value="FAD-binding/transporter-associated domain-like"/>
    <property type="match status" value="1"/>
</dbReference>
<evidence type="ECO:0000256" key="3">
    <source>
        <dbReference type="ARBA" id="ARBA00022630"/>
    </source>
</evidence>
<dbReference type="PANTHER" id="PTHR42973:SF39">
    <property type="entry name" value="FAD-BINDING PCMH-TYPE DOMAIN-CONTAINING PROTEIN"/>
    <property type="match status" value="1"/>
</dbReference>
<keyword evidence="9" id="KW-1185">Reference proteome</keyword>
<dbReference type="InterPro" id="IPR050416">
    <property type="entry name" value="FAD-linked_Oxidoreductase"/>
</dbReference>
<comment type="cofactor">
    <cofactor evidence="1">
        <name>FAD</name>
        <dbReference type="ChEBI" id="CHEBI:57692"/>
    </cofactor>
</comment>
<reference evidence="8" key="4">
    <citation type="submission" date="2022-04" db="EMBL/GenBank/DDBJ databases">
        <authorList>
            <person name="Komine T."/>
            <person name="Fukano H."/>
            <person name="Wada S."/>
        </authorList>
    </citation>
    <scope>NUCLEOTIDE SEQUENCE</scope>
    <source>
        <strain evidence="8">NJB18185</strain>
    </source>
</reference>
<dbReference type="GO" id="GO:0071949">
    <property type="term" value="F:FAD binding"/>
    <property type="evidence" value="ECO:0007669"/>
    <property type="project" value="InterPro"/>
</dbReference>
<proteinExistence type="inferred from homology"/>
<dbReference type="InterPro" id="IPR006094">
    <property type="entry name" value="Oxid_FAD_bind_N"/>
</dbReference>
<organism evidence="8 10">
    <name type="scientific">Mycobacterium montefiorense</name>
    <dbReference type="NCBI Taxonomy" id="154654"/>
    <lineage>
        <taxon>Bacteria</taxon>
        <taxon>Bacillati</taxon>
        <taxon>Actinomycetota</taxon>
        <taxon>Actinomycetes</taxon>
        <taxon>Mycobacteriales</taxon>
        <taxon>Mycobacteriaceae</taxon>
        <taxon>Mycobacterium</taxon>
        <taxon>Mycobacterium simiae complex</taxon>
    </lineage>
</organism>
<comment type="caution">
    <text evidence="8">The sequence shown here is derived from an EMBL/GenBank/DDBJ whole genome shotgun (WGS) entry which is preliminary data.</text>
</comment>
<dbReference type="Proteomes" id="UP001139505">
    <property type="component" value="Unassembled WGS sequence"/>
</dbReference>
<dbReference type="PANTHER" id="PTHR42973">
    <property type="entry name" value="BINDING OXIDOREDUCTASE, PUTATIVE (AFU_ORTHOLOGUE AFUA_1G17690)-RELATED"/>
    <property type="match status" value="1"/>
</dbReference>
<dbReference type="AlphaFoldDB" id="A0AA37PLP3"/>
<gene>
    <name evidence="7" type="ORF">MmonteBS_45280</name>
    <name evidence="8" type="ORF">NJB18185_15140</name>
</gene>
<dbReference type="PROSITE" id="PS51387">
    <property type="entry name" value="FAD_PCMH"/>
    <property type="match status" value="1"/>
</dbReference>
<accession>A0AA37PLP3</accession>
<keyword evidence="5" id="KW-0560">Oxidoreductase</keyword>
<name>A0AA37PLP3_9MYCO</name>
<evidence type="ECO:0000256" key="1">
    <source>
        <dbReference type="ARBA" id="ARBA00001974"/>
    </source>
</evidence>
<evidence type="ECO:0000256" key="2">
    <source>
        <dbReference type="ARBA" id="ARBA00005466"/>
    </source>
</evidence>
<dbReference type="Proteomes" id="UP000245060">
    <property type="component" value="Unassembled WGS sequence"/>
</dbReference>
<dbReference type="Gene3D" id="3.40.462.20">
    <property type="match status" value="1"/>
</dbReference>
<sequence>MPRRAGIDLSAMAHVIVDPQSRVATLQGGATAGDVISAAEPDGLTAAAGTVGGVGMTGLTLGGGYGPLLGRYGLALDNLLGAEVVLADGRAVTATPSEEPELYWALRGGGGNFGVVTSVSLRLHPVPELLAGLIVYPWSAAAGVWARLDDILAEAPDALTVQTGILPGPDGGPTVFLSPVWCGERPDGERAIAPLRSLGTPLATSVAPTSYLAMLRQFDSFVTDGRHYAARTRNVSHFTPEVIAALIDAGQRQTSRYSGVVVHHFHGAATRVPLASTAFGLRIPHRMIEIVAAWEPGDDAAAHIGWAGRLDADLAPHALPGGYPNMLGPGEREQIAHAYGSNAARLCAAKEQFDPEGVFSAIALPG</sequence>
<dbReference type="EMBL" id="BQYH01000006">
    <property type="protein sequence ID" value="GKU71738.1"/>
    <property type="molecule type" value="Genomic_DNA"/>
</dbReference>
<dbReference type="RefSeq" id="WP_235616900.1">
    <property type="nucleotide sequence ID" value="NZ_BFCH01000028.1"/>
</dbReference>
<evidence type="ECO:0000313" key="9">
    <source>
        <dbReference type="Proteomes" id="UP000245060"/>
    </source>
</evidence>
<dbReference type="Pfam" id="PF01565">
    <property type="entry name" value="FAD_binding_4"/>
    <property type="match status" value="1"/>
</dbReference>
<reference evidence="8" key="3">
    <citation type="journal article" date="2022" name="Microbiol. Resour. Announc.">
        <title>Draft Genome Sequences of Eight Mycobacterium montefiorense Strains Isolated from Salamanders in Captivity.</title>
        <authorList>
            <person name="Komine T."/>
            <person name="Ihara H."/>
            <person name="Fukano H."/>
            <person name="Hoshino Y."/>
            <person name="Kurata O."/>
            <person name="Wada S."/>
        </authorList>
    </citation>
    <scope>NUCLEOTIDE SEQUENCE</scope>
    <source>
        <strain evidence="8">NJB18185</strain>
    </source>
</reference>
<evidence type="ECO:0000313" key="7">
    <source>
        <dbReference type="EMBL" id="GBG40156.1"/>
    </source>
</evidence>
<evidence type="ECO:0000259" key="6">
    <source>
        <dbReference type="PROSITE" id="PS51387"/>
    </source>
</evidence>
<reference evidence="9" key="2">
    <citation type="submission" date="2018-04" db="EMBL/GenBank/DDBJ databases">
        <title>Draft genome sequence of Mycobacterium montefiorense isolated from Japanese black salamander.</title>
        <authorList>
            <person name="Fukano H."/>
            <person name="Yoshida M."/>
            <person name="Shimizu A."/>
            <person name="Iwao H."/>
            <person name="Kurata O."/>
            <person name="Katayama Y."/>
            <person name="Omatsu T."/>
            <person name="Mizutani T."/>
            <person name="Wada S."/>
            <person name="Hoshino Y."/>
        </authorList>
    </citation>
    <scope>NUCLEOTIDE SEQUENCE [LARGE SCALE GENOMIC DNA]</scope>
    <source>
        <strain evidence="9">BS</strain>
    </source>
</reference>